<feature type="signal peptide" evidence="7">
    <location>
        <begin position="1"/>
        <end position="29"/>
    </location>
</feature>
<evidence type="ECO:0000256" key="7">
    <source>
        <dbReference type="SAM" id="SignalP"/>
    </source>
</evidence>
<comment type="caution">
    <text evidence="9">The sequence shown here is derived from an EMBL/GenBank/DDBJ whole genome shotgun (WGS) entry which is preliminary data.</text>
</comment>
<dbReference type="Proteomes" id="UP001373714">
    <property type="component" value="Unassembled WGS sequence"/>
</dbReference>
<feature type="active site" description="Charge relay system" evidence="5">
    <location>
        <position position="480"/>
    </location>
</feature>
<dbReference type="InterPro" id="IPR023827">
    <property type="entry name" value="Peptidase_S8_Asp-AS"/>
</dbReference>
<evidence type="ECO:0000259" key="8">
    <source>
        <dbReference type="Pfam" id="PF00082"/>
    </source>
</evidence>
<comment type="similarity">
    <text evidence="1 5 6">Belongs to the peptidase S8 family.</text>
</comment>
<dbReference type="PANTHER" id="PTHR43806:SF11">
    <property type="entry name" value="CEREVISIN-RELATED"/>
    <property type="match status" value="1"/>
</dbReference>
<dbReference type="PROSITE" id="PS51892">
    <property type="entry name" value="SUBTILASE"/>
    <property type="match status" value="1"/>
</dbReference>
<dbReference type="PANTHER" id="PTHR43806">
    <property type="entry name" value="PEPTIDASE S8"/>
    <property type="match status" value="1"/>
</dbReference>
<feature type="chain" id="PRO_5043530283" description="Peptidase S8/S53 domain-containing protein" evidence="7">
    <location>
        <begin position="30"/>
        <end position="542"/>
    </location>
</feature>
<protein>
    <recommendedName>
        <fullName evidence="8">Peptidase S8/S53 domain-containing protein</fullName>
    </recommendedName>
</protein>
<evidence type="ECO:0000313" key="9">
    <source>
        <dbReference type="EMBL" id="KAK6361580.1"/>
    </source>
</evidence>
<keyword evidence="3 5" id="KW-0378">Hydrolase</keyword>
<dbReference type="InterPro" id="IPR050131">
    <property type="entry name" value="Peptidase_S8_subtilisin-like"/>
</dbReference>
<dbReference type="InterPro" id="IPR000209">
    <property type="entry name" value="Peptidase_S8/S53_dom"/>
</dbReference>
<dbReference type="InterPro" id="IPR015500">
    <property type="entry name" value="Peptidase_S8_subtilisin-rel"/>
</dbReference>
<reference evidence="9 10" key="1">
    <citation type="submission" date="2019-10" db="EMBL/GenBank/DDBJ databases">
        <authorList>
            <person name="Palmer J.M."/>
        </authorList>
    </citation>
    <scope>NUCLEOTIDE SEQUENCE [LARGE SCALE GENOMIC DNA]</scope>
    <source>
        <strain evidence="9 10">TWF730</strain>
    </source>
</reference>
<organism evidence="9 10">
    <name type="scientific">Orbilia blumenaviensis</name>
    <dbReference type="NCBI Taxonomy" id="1796055"/>
    <lineage>
        <taxon>Eukaryota</taxon>
        <taxon>Fungi</taxon>
        <taxon>Dikarya</taxon>
        <taxon>Ascomycota</taxon>
        <taxon>Pezizomycotina</taxon>
        <taxon>Orbiliomycetes</taxon>
        <taxon>Orbiliales</taxon>
        <taxon>Orbiliaceae</taxon>
        <taxon>Orbilia</taxon>
    </lineage>
</organism>
<evidence type="ECO:0000256" key="3">
    <source>
        <dbReference type="ARBA" id="ARBA00022801"/>
    </source>
</evidence>
<dbReference type="Gene3D" id="3.40.50.200">
    <property type="entry name" value="Peptidase S8/S53 domain"/>
    <property type="match status" value="1"/>
</dbReference>
<keyword evidence="7" id="KW-0732">Signal</keyword>
<evidence type="ECO:0000256" key="1">
    <source>
        <dbReference type="ARBA" id="ARBA00011073"/>
    </source>
</evidence>
<dbReference type="SUPFAM" id="SSF52743">
    <property type="entry name" value="Subtilisin-like"/>
    <property type="match status" value="1"/>
</dbReference>
<dbReference type="Pfam" id="PF00082">
    <property type="entry name" value="Peptidase_S8"/>
    <property type="match status" value="1"/>
</dbReference>
<dbReference type="InterPro" id="IPR036852">
    <property type="entry name" value="Peptidase_S8/S53_dom_sf"/>
</dbReference>
<accession>A0AAV9VP56</accession>
<evidence type="ECO:0000256" key="2">
    <source>
        <dbReference type="ARBA" id="ARBA00022670"/>
    </source>
</evidence>
<name>A0AAV9VP56_9PEZI</name>
<feature type="domain" description="Peptidase S8/S53" evidence="8">
    <location>
        <begin position="222"/>
        <end position="495"/>
    </location>
</feature>
<sequence length="542" mass="61000">MRRHFYHSAFLLQVIFIWILALLADTAAAAATWQEELAGLKAKHLRPKIGTFGKVSSEFAFIISMDHRFNREKLADFIKTVKLLGTAPQNRSVHEIKSDDLGTWMITMEIPTKRFGKVINPIVDLFPQLISSKRWVASVVRQQYTPNGDELPWLKPLYYIDQNTEGNEPGEDTSHLGLQAIRSRRTELQIISQPPDVKSVADMEQFHYLEYYAGRRVIAYFIDSGLDLSHEIFDGIRSKLLSKSSRNWIFSSRMPSDERSDDHRPFAGFGKHESRYRESAFAHGTQVASQIIGTIGVAPHAEPIVVKLESGQGDITLTNNLECYLKIYDHMAMMRRERPDHYAGAVVVQTFGFGIDNDDLDGGEQNQYYVDFRALMLEILYLLGHNRNVYTFFAAGNGHPNEPIDSVPESWVLDAQNIAPKMSLRKAAVVGGVSTRTLLNSYQTGPGVRFFAPANDIAGPLFGVKTTARGGDFHFIHGTSFSTPLVAGLCARMITRGHLHDALDVMEALQYARAQGGPRVIWDGVRKSDWAAARLRTRMWNN</sequence>
<dbReference type="EMBL" id="JAVHNS010000002">
    <property type="protein sequence ID" value="KAK6361580.1"/>
    <property type="molecule type" value="Genomic_DNA"/>
</dbReference>
<proteinExistence type="inferred from homology"/>
<dbReference type="PROSITE" id="PS00138">
    <property type="entry name" value="SUBTILASE_SER"/>
    <property type="match status" value="1"/>
</dbReference>
<feature type="active site" description="Charge relay system" evidence="5">
    <location>
        <position position="283"/>
    </location>
</feature>
<evidence type="ECO:0000256" key="6">
    <source>
        <dbReference type="RuleBase" id="RU003355"/>
    </source>
</evidence>
<keyword evidence="4 5" id="KW-0720">Serine protease</keyword>
<evidence type="ECO:0000256" key="5">
    <source>
        <dbReference type="PROSITE-ProRule" id="PRU01240"/>
    </source>
</evidence>
<dbReference type="PRINTS" id="PR00723">
    <property type="entry name" value="SUBTILISIN"/>
</dbReference>
<dbReference type="PROSITE" id="PS00136">
    <property type="entry name" value="SUBTILASE_ASP"/>
    <property type="match status" value="1"/>
</dbReference>
<gene>
    <name evidence="9" type="ORF">TWF730_005300</name>
</gene>
<feature type="active site" description="Charge relay system" evidence="5">
    <location>
        <position position="223"/>
    </location>
</feature>
<dbReference type="CDD" id="cd00306">
    <property type="entry name" value="Peptidases_S8_S53"/>
    <property type="match status" value="1"/>
</dbReference>
<keyword evidence="2 5" id="KW-0645">Protease</keyword>
<dbReference type="AlphaFoldDB" id="A0AAV9VP56"/>
<dbReference type="InterPro" id="IPR023828">
    <property type="entry name" value="Peptidase_S8_Ser-AS"/>
</dbReference>
<evidence type="ECO:0000313" key="10">
    <source>
        <dbReference type="Proteomes" id="UP001373714"/>
    </source>
</evidence>
<dbReference type="GO" id="GO:0004252">
    <property type="term" value="F:serine-type endopeptidase activity"/>
    <property type="evidence" value="ECO:0007669"/>
    <property type="project" value="UniProtKB-UniRule"/>
</dbReference>
<keyword evidence="10" id="KW-1185">Reference proteome</keyword>
<evidence type="ECO:0000256" key="4">
    <source>
        <dbReference type="ARBA" id="ARBA00022825"/>
    </source>
</evidence>
<dbReference type="GO" id="GO:0006508">
    <property type="term" value="P:proteolysis"/>
    <property type="evidence" value="ECO:0007669"/>
    <property type="project" value="UniProtKB-KW"/>
</dbReference>